<keyword evidence="1" id="KW-0812">Transmembrane</keyword>
<dbReference type="SUPFAM" id="SSF55874">
    <property type="entry name" value="ATPase domain of HSP90 chaperone/DNA topoisomerase II/histidine kinase"/>
    <property type="match status" value="1"/>
</dbReference>
<dbReference type="GO" id="GO:0016020">
    <property type="term" value="C:membrane"/>
    <property type="evidence" value="ECO:0007669"/>
    <property type="project" value="InterPro"/>
</dbReference>
<feature type="domain" description="Histidine kinase/HSP90-like ATPase" evidence="2">
    <location>
        <begin position="254"/>
        <end position="355"/>
    </location>
</feature>
<keyword evidence="5" id="KW-1185">Reference proteome</keyword>
<organism evidence="4 5">
    <name type="scientific">Diaphorobacter aerolatus</name>
    <dbReference type="NCBI Taxonomy" id="1288495"/>
    <lineage>
        <taxon>Bacteria</taxon>
        <taxon>Pseudomonadati</taxon>
        <taxon>Pseudomonadota</taxon>
        <taxon>Betaproteobacteria</taxon>
        <taxon>Burkholderiales</taxon>
        <taxon>Comamonadaceae</taxon>
        <taxon>Diaphorobacter</taxon>
    </lineage>
</organism>
<dbReference type="InterPro" id="IPR010559">
    <property type="entry name" value="Sig_transdc_His_kin_internal"/>
</dbReference>
<dbReference type="KEGG" id="daer:H9K75_18990"/>
<dbReference type="EMBL" id="CP060783">
    <property type="protein sequence ID" value="QNP48118.1"/>
    <property type="molecule type" value="Genomic_DNA"/>
</dbReference>
<dbReference type="PANTHER" id="PTHR34220">
    <property type="entry name" value="SENSOR HISTIDINE KINASE YPDA"/>
    <property type="match status" value="1"/>
</dbReference>
<evidence type="ECO:0000256" key="1">
    <source>
        <dbReference type="SAM" id="Phobius"/>
    </source>
</evidence>
<keyword evidence="1" id="KW-1133">Transmembrane helix</keyword>
<reference evidence="4 5" key="1">
    <citation type="submission" date="2020-08" db="EMBL/GenBank/DDBJ databases">
        <title>Genome sequence of Diaphorobacter aerolatus KACC 16536T.</title>
        <authorList>
            <person name="Hyun D.-W."/>
            <person name="Bae J.-W."/>
        </authorList>
    </citation>
    <scope>NUCLEOTIDE SEQUENCE [LARGE SCALE GENOMIC DNA]</scope>
    <source>
        <strain evidence="4 5">KACC 16536</strain>
    </source>
</reference>
<dbReference type="AlphaFoldDB" id="A0A7H0GIK2"/>
<feature type="transmembrane region" description="Helical" evidence="1">
    <location>
        <begin position="115"/>
        <end position="136"/>
    </location>
</feature>
<evidence type="ECO:0000259" key="2">
    <source>
        <dbReference type="Pfam" id="PF02518"/>
    </source>
</evidence>
<proteinExistence type="predicted"/>
<evidence type="ECO:0000313" key="4">
    <source>
        <dbReference type="EMBL" id="QNP48118.1"/>
    </source>
</evidence>
<dbReference type="RefSeq" id="WP_187723793.1">
    <property type="nucleotide sequence ID" value="NZ_CP060783.1"/>
</dbReference>
<gene>
    <name evidence="4" type="ORF">H9K75_18990</name>
</gene>
<keyword evidence="1" id="KW-0472">Membrane</keyword>
<dbReference type="Pfam" id="PF06580">
    <property type="entry name" value="His_kinase"/>
    <property type="match status" value="1"/>
</dbReference>
<feature type="transmembrane region" description="Helical" evidence="1">
    <location>
        <begin position="41"/>
        <end position="62"/>
    </location>
</feature>
<dbReference type="GO" id="GO:0000155">
    <property type="term" value="F:phosphorelay sensor kinase activity"/>
    <property type="evidence" value="ECO:0007669"/>
    <property type="project" value="InterPro"/>
</dbReference>
<name>A0A7H0GIK2_9BURK</name>
<accession>A0A7H0GIK2</accession>
<sequence>MPTHTITLPQLARHAAATLFVCLLITLVLTLAGMSSWDVNLVYSVSIGVLSWLTIEFARFRLSNNHSEHAWPHGWRGVAVVALGIAIGVGVGGWIGDSYQTLMHPQAARDNVSLLVLPVVITIAASATLSFVFYLIGKSRHFQMQAAQAERQTAQAQLQVLQAQLEPHMLFNTLANLRALVATQPERAEIMLDHLIDYLRATLTHSRQQEHTLRDEFARLRDYLEIMQIRMGQRLTFTLDLPDALAEVRVPPLLLQPLVENSIRHGLEPQIHGGAVRVSARPVDDGGRCHGVELCISDTGPEFNPSPLEASDARSGKHLGTALVRERLATRYGDRARFELRPATQGTGMIACIVIPIDPSA</sequence>
<feature type="domain" description="Signal transduction histidine kinase internal region" evidence="3">
    <location>
        <begin position="156"/>
        <end position="235"/>
    </location>
</feature>
<evidence type="ECO:0000313" key="5">
    <source>
        <dbReference type="Proteomes" id="UP000516028"/>
    </source>
</evidence>
<keyword evidence="4" id="KW-0418">Kinase</keyword>
<protein>
    <submittedName>
        <fullName evidence="4">Histidine kinase</fullName>
    </submittedName>
</protein>
<feature type="transmembrane region" description="Helical" evidence="1">
    <location>
        <begin position="12"/>
        <end position="35"/>
    </location>
</feature>
<evidence type="ECO:0000259" key="3">
    <source>
        <dbReference type="Pfam" id="PF06580"/>
    </source>
</evidence>
<feature type="transmembrane region" description="Helical" evidence="1">
    <location>
        <begin position="74"/>
        <end position="95"/>
    </location>
</feature>
<dbReference type="InterPro" id="IPR036890">
    <property type="entry name" value="HATPase_C_sf"/>
</dbReference>
<dbReference type="InterPro" id="IPR003594">
    <property type="entry name" value="HATPase_dom"/>
</dbReference>
<dbReference type="PANTHER" id="PTHR34220:SF9">
    <property type="entry name" value="SIGNAL TRANSDUCTION HISTIDINE KINASE INTERNAL REGION DOMAIN-CONTAINING PROTEIN"/>
    <property type="match status" value="1"/>
</dbReference>
<dbReference type="Proteomes" id="UP000516028">
    <property type="component" value="Chromosome"/>
</dbReference>
<dbReference type="Gene3D" id="3.30.565.10">
    <property type="entry name" value="Histidine kinase-like ATPase, C-terminal domain"/>
    <property type="match status" value="1"/>
</dbReference>
<dbReference type="Pfam" id="PF02518">
    <property type="entry name" value="HATPase_c"/>
    <property type="match status" value="1"/>
</dbReference>
<dbReference type="InterPro" id="IPR050640">
    <property type="entry name" value="Bact_2-comp_sensor_kinase"/>
</dbReference>
<keyword evidence="4" id="KW-0808">Transferase</keyword>